<keyword evidence="1" id="KW-0175">Coiled coil</keyword>
<dbReference type="PANTHER" id="PTHR16019">
    <property type="entry name" value="SYNAPSE-ASSOCIATED PROTEIN"/>
    <property type="match status" value="1"/>
</dbReference>
<reference evidence="3" key="1">
    <citation type="submission" date="2021-12" db="EMBL/GenBank/DDBJ databases">
        <title>Prjna785345.</title>
        <authorList>
            <person name="Rujirawat T."/>
            <person name="Krajaejun T."/>
        </authorList>
    </citation>
    <scope>NUCLEOTIDE SEQUENCE</scope>
    <source>
        <strain evidence="3">Pi057C3</strain>
    </source>
</reference>
<proteinExistence type="predicted"/>
<accession>A0AAD5Q4Y7</accession>
<dbReference type="EMBL" id="JAKCXM010000263">
    <property type="protein sequence ID" value="KAJ0397179.1"/>
    <property type="molecule type" value="Genomic_DNA"/>
</dbReference>
<name>A0AAD5Q4Y7_PYTIN</name>
<dbReference type="AlphaFoldDB" id="A0AAD5Q4Y7"/>
<dbReference type="PROSITE" id="PS50858">
    <property type="entry name" value="BSD"/>
    <property type="match status" value="1"/>
</dbReference>
<comment type="caution">
    <text evidence="3">The sequence shown here is derived from an EMBL/GenBank/DDBJ whole genome shotgun (WGS) entry which is preliminary data.</text>
</comment>
<dbReference type="InterPro" id="IPR005607">
    <property type="entry name" value="BSD_dom"/>
</dbReference>
<feature type="coiled-coil region" evidence="1">
    <location>
        <begin position="186"/>
        <end position="246"/>
    </location>
</feature>
<feature type="coiled-coil region" evidence="1">
    <location>
        <begin position="115"/>
        <end position="149"/>
    </location>
</feature>
<dbReference type="SMART" id="SM00751">
    <property type="entry name" value="BSD"/>
    <property type="match status" value="1"/>
</dbReference>
<dbReference type="GO" id="GO:0005737">
    <property type="term" value="C:cytoplasm"/>
    <property type="evidence" value="ECO:0007669"/>
    <property type="project" value="TreeGrafter"/>
</dbReference>
<organism evidence="3 4">
    <name type="scientific">Pythium insidiosum</name>
    <name type="common">Pythiosis disease agent</name>
    <dbReference type="NCBI Taxonomy" id="114742"/>
    <lineage>
        <taxon>Eukaryota</taxon>
        <taxon>Sar</taxon>
        <taxon>Stramenopiles</taxon>
        <taxon>Oomycota</taxon>
        <taxon>Peronosporomycetes</taxon>
        <taxon>Pythiales</taxon>
        <taxon>Pythiaceae</taxon>
        <taxon>Pythium</taxon>
    </lineage>
</organism>
<gene>
    <name evidence="3" type="ORF">P43SY_005106</name>
</gene>
<evidence type="ECO:0000256" key="1">
    <source>
        <dbReference type="SAM" id="Coils"/>
    </source>
</evidence>
<dbReference type="InterPro" id="IPR051494">
    <property type="entry name" value="BSD_domain-containing"/>
</dbReference>
<protein>
    <recommendedName>
        <fullName evidence="2">BSD domain-containing protein</fullName>
    </recommendedName>
</protein>
<sequence>MWKLLEQAAKTATANASEYAATVQSKAQSIVATVQDEAATLLHAIGTARTGPVDEILYEEIDDYKAFTETFQIDTHTDEISRILEEDDEIRDLHEQMVPVQLSYEEFWSRYYFRAHQEEERVRREEEKRKQHELELAAAKEKAHEADDDISIEGDNLSETEANEGNEEDEATLQQLREARANRKAAMQWKQKALEYKNQLALLADQHAAAQEDLKQRMESQYQSLCDNYETKMMEVTTQIDEARAAGYDAGIQESPRS</sequence>
<feature type="domain" description="BSD" evidence="2">
    <location>
        <begin position="67"/>
        <end position="119"/>
    </location>
</feature>
<dbReference type="Pfam" id="PF03909">
    <property type="entry name" value="BSD"/>
    <property type="match status" value="1"/>
</dbReference>
<dbReference type="PANTHER" id="PTHR16019:SF5">
    <property type="entry name" value="BSD DOMAIN-CONTAINING PROTEIN 1"/>
    <property type="match status" value="1"/>
</dbReference>
<dbReference type="Proteomes" id="UP001209570">
    <property type="component" value="Unassembled WGS sequence"/>
</dbReference>
<dbReference type="Gene3D" id="1.10.3970.10">
    <property type="entry name" value="BSD domain"/>
    <property type="match status" value="1"/>
</dbReference>
<dbReference type="SUPFAM" id="SSF140383">
    <property type="entry name" value="BSD domain-like"/>
    <property type="match status" value="1"/>
</dbReference>
<evidence type="ECO:0000259" key="2">
    <source>
        <dbReference type="PROSITE" id="PS50858"/>
    </source>
</evidence>
<evidence type="ECO:0000313" key="4">
    <source>
        <dbReference type="Proteomes" id="UP001209570"/>
    </source>
</evidence>
<keyword evidence="4" id="KW-1185">Reference proteome</keyword>
<evidence type="ECO:0000313" key="3">
    <source>
        <dbReference type="EMBL" id="KAJ0397179.1"/>
    </source>
</evidence>
<dbReference type="InterPro" id="IPR035925">
    <property type="entry name" value="BSD_dom_sf"/>
</dbReference>